<organism evidence="4 5">
    <name type="scientific">Stella humosa</name>
    <dbReference type="NCBI Taxonomy" id="94"/>
    <lineage>
        <taxon>Bacteria</taxon>
        <taxon>Pseudomonadati</taxon>
        <taxon>Pseudomonadota</taxon>
        <taxon>Alphaproteobacteria</taxon>
        <taxon>Rhodospirillales</taxon>
        <taxon>Stellaceae</taxon>
        <taxon>Stella</taxon>
    </lineage>
</organism>
<keyword evidence="3" id="KW-0812">Transmembrane</keyword>
<feature type="region of interest" description="Disordered" evidence="2">
    <location>
        <begin position="32"/>
        <end position="56"/>
    </location>
</feature>
<evidence type="ECO:0000313" key="4">
    <source>
        <dbReference type="EMBL" id="ROP99577.1"/>
    </source>
</evidence>
<feature type="coiled-coil region" evidence="1">
    <location>
        <begin position="137"/>
        <end position="164"/>
    </location>
</feature>
<feature type="compositionally biased region" description="Polar residues" evidence="2">
    <location>
        <begin position="40"/>
        <end position="52"/>
    </location>
</feature>
<keyword evidence="3" id="KW-1133">Transmembrane helix</keyword>
<name>A0A3N1M7A0_9PROT</name>
<evidence type="ECO:0000256" key="1">
    <source>
        <dbReference type="SAM" id="Coils"/>
    </source>
</evidence>
<protein>
    <submittedName>
        <fullName evidence="4">Uncharacterized protein</fullName>
    </submittedName>
</protein>
<feature type="transmembrane region" description="Helical" evidence="3">
    <location>
        <begin position="9"/>
        <end position="28"/>
    </location>
</feature>
<dbReference type="Proteomes" id="UP000278222">
    <property type="component" value="Unassembled WGS sequence"/>
</dbReference>
<dbReference type="AlphaFoldDB" id="A0A3N1M7A0"/>
<reference evidence="4 5" key="1">
    <citation type="submission" date="2018-11" db="EMBL/GenBank/DDBJ databases">
        <title>Genomic Encyclopedia of Type Strains, Phase IV (KMG-IV): sequencing the most valuable type-strain genomes for metagenomic binning, comparative biology and taxonomic classification.</title>
        <authorList>
            <person name="Goeker M."/>
        </authorList>
    </citation>
    <scope>NUCLEOTIDE SEQUENCE [LARGE SCALE GENOMIC DNA]</scope>
    <source>
        <strain evidence="4 5">DSM 5900</strain>
    </source>
</reference>
<keyword evidence="1" id="KW-0175">Coiled coil</keyword>
<evidence type="ECO:0000256" key="2">
    <source>
        <dbReference type="SAM" id="MobiDB-lite"/>
    </source>
</evidence>
<dbReference type="OrthoDB" id="8242842at2"/>
<keyword evidence="3" id="KW-0472">Membrane</keyword>
<comment type="caution">
    <text evidence="4">The sequence shown here is derived from an EMBL/GenBank/DDBJ whole genome shotgun (WGS) entry which is preliminary data.</text>
</comment>
<accession>A0A3N1M7A0</accession>
<sequence>MRRPSLKPFIPWVLAGIITLVVAIGAHFGSSPKLEDSEQPDNAAQTNPEQKNSGGGLSISFSWTNNSVDAEWDKPNCKKPRDHDEADLCQQRSMAKSARVASFIADKQFYAGLAGVYFLLMTLYFARESALASRESAKAAIDNVQFAEQAANEARRSADTAENSMINIDRPWLSVHVDIAGPLVIPAADDRDITLSIIYRAENVGKTPAVYVNINIDLVAGYAGISDAEDEARSNAGAFSIASRLVGGRALFPGEKIAGTNILKMPLADFRAFIKQWNSAGSHIDDHSDRQCLAVTARVTYLIAADPKFVGRYTFSAWTLAPFENDRGFTDSPRLYGVDFLQFWPAPRSGSIS</sequence>
<dbReference type="EMBL" id="RJKX01000013">
    <property type="protein sequence ID" value="ROP99577.1"/>
    <property type="molecule type" value="Genomic_DNA"/>
</dbReference>
<gene>
    <name evidence="4" type="ORF">EDC65_1361</name>
</gene>
<keyword evidence="5" id="KW-1185">Reference proteome</keyword>
<proteinExistence type="predicted"/>
<evidence type="ECO:0000313" key="5">
    <source>
        <dbReference type="Proteomes" id="UP000278222"/>
    </source>
</evidence>
<evidence type="ECO:0000256" key="3">
    <source>
        <dbReference type="SAM" id="Phobius"/>
    </source>
</evidence>
<feature type="transmembrane region" description="Helical" evidence="3">
    <location>
        <begin position="109"/>
        <end position="126"/>
    </location>
</feature>